<evidence type="ECO:0000256" key="1">
    <source>
        <dbReference type="SAM" id="MobiDB-lite"/>
    </source>
</evidence>
<gene>
    <name evidence="3" type="ORF">Q0N36_06965</name>
</gene>
<keyword evidence="2" id="KW-0472">Membrane</keyword>
<dbReference type="EMBL" id="JAUKFM010000004">
    <property type="protein sequence ID" value="MDN8620318.1"/>
    <property type="molecule type" value="Genomic_DNA"/>
</dbReference>
<dbReference type="RefSeq" id="WP_301732664.1">
    <property type="nucleotide sequence ID" value="NZ_JAUKFL010000015.1"/>
</dbReference>
<name>A0ABT8Q652_9CORY</name>
<dbReference type="Proteomes" id="UP001174347">
    <property type="component" value="Unassembled WGS sequence"/>
</dbReference>
<feature type="region of interest" description="Disordered" evidence="1">
    <location>
        <begin position="33"/>
        <end position="60"/>
    </location>
</feature>
<reference evidence="3" key="1">
    <citation type="submission" date="2023-07" db="EMBL/GenBank/DDBJ databases">
        <title>Insights into the diversity of cutaneous corynebacteria.</title>
        <authorList>
            <person name="Bruggemann H."/>
            <person name="Poehlein A."/>
        </authorList>
    </citation>
    <scope>NUCLEOTIDE SEQUENCE</scope>
    <source>
        <strain evidence="3">P7_F1</strain>
    </source>
</reference>
<accession>A0ABT8Q652</accession>
<feature type="transmembrane region" description="Helical" evidence="2">
    <location>
        <begin position="6"/>
        <end position="25"/>
    </location>
</feature>
<evidence type="ECO:0000256" key="2">
    <source>
        <dbReference type="SAM" id="Phobius"/>
    </source>
</evidence>
<comment type="caution">
    <text evidence="3">The sequence shown here is derived from an EMBL/GenBank/DDBJ whole genome shotgun (WGS) entry which is preliminary data.</text>
</comment>
<evidence type="ECO:0000313" key="3">
    <source>
        <dbReference type="EMBL" id="MDN8620318.1"/>
    </source>
</evidence>
<proteinExistence type="predicted"/>
<protein>
    <submittedName>
        <fullName evidence="3">Uncharacterized protein</fullName>
    </submittedName>
</protein>
<keyword evidence="2" id="KW-1133">Transmembrane helix</keyword>
<keyword evidence="4" id="KW-1185">Reference proteome</keyword>
<keyword evidence="2" id="KW-0812">Transmembrane</keyword>
<evidence type="ECO:0000313" key="4">
    <source>
        <dbReference type="Proteomes" id="UP001174347"/>
    </source>
</evidence>
<organism evidence="3 4">
    <name type="scientific">Corynebacterium kefirresidentii</name>
    <dbReference type="NCBI Taxonomy" id="1979527"/>
    <lineage>
        <taxon>Bacteria</taxon>
        <taxon>Bacillati</taxon>
        <taxon>Actinomycetota</taxon>
        <taxon>Actinomycetes</taxon>
        <taxon>Mycobacteriales</taxon>
        <taxon>Corynebacteriaceae</taxon>
        <taxon>Corynebacterium</taxon>
    </lineage>
</organism>
<sequence>MSQSVTSLIVALIALVGVIINNWWADKRRVKDQKSADRRRKEDQADEDDRRKADNDRRERERLEQLERNERARQRQAVANCVKAIFLEMQNTSSEMLQFQLNDTTPDDQLVHEKWMTLLERFYWSATMHLNICDLEITEELVADCVGEVWKAVEEEKENYDKAVQARILGQDGWRQLITKLQPANGPIMVKLRELTQVAQALLNLNLEQEGIFLEIDKNEKDNDK</sequence>